<gene>
    <name evidence="2" type="ORF">CHR90_11160</name>
</gene>
<sequence>MRIQGPKDTAPLAAGRRTEKTAGPGQSEAFSRLLTPEEPAAAAPARGTRPVASVNPLLTVDPIGEEQQRRRRNRQRADTILDHLDEIRHGLLLGAIPGEALLGLVDQLAVARETVSDPQLLEVLDEIDLRAQVELAKLEMEQAAQRGDG</sequence>
<feature type="region of interest" description="Disordered" evidence="1">
    <location>
        <begin position="1"/>
        <end position="74"/>
    </location>
</feature>
<proteinExistence type="predicted"/>
<evidence type="ECO:0008006" key="4">
    <source>
        <dbReference type="Google" id="ProtNLM"/>
    </source>
</evidence>
<dbReference type="Proteomes" id="UP000216361">
    <property type="component" value="Unassembled WGS sequence"/>
</dbReference>
<organism evidence="2 3">
    <name type="scientific">Elstera cyanobacteriorum</name>
    <dbReference type="NCBI Taxonomy" id="2022747"/>
    <lineage>
        <taxon>Bacteria</taxon>
        <taxon>Pseudomonadati</taxon>
        <taxon>Pseudomonadota</taxon>
        <taxon>Alphaproteobacteria</taxon>
        <taxon>Rhodospirillales</taxon>
        <taxon>Rhodospirillaceae</taxon>
        <taxon>Elstera</taxon>
    </lineage>
</organism>
<name>A0A255XPA7_9PROT</name>
<dbReference type="Pfam" id="PF10768">
    <property type="entry name" value="FliX"/>
    <property type="match status" value="1"/>
</dbReference>
<dbReference type="GO" id="GO:0044781">
    <property type="term" value="P:bacterial-type flagellum organization"/>
    <property type="evidence" value="ECO:0007669"/>
    <property type="project" value="InterPro"/>
</dbReference>
<reference evidence="2 3" key="1">
    <citation type="submission" date="2017-07" db="EMBL/GenBank/DDBJ databases">
        <title>Elstera cyanobacteriorum sp. nov., a novel bacterium isolated from cyanobacterial aggregates in a eutrophic lake.</title>
        <authorList>
            <person name="Cai H."/>
        </authorList>
    </citation>
    <scope>NUCLEOTIDE SEQUENCE [LARGE SCALE GENOMIC DNA]</scope>
    <source>
        <strain evidence="2 3">TH019</strain>
    </source>
</reference>
<evidence type="ECO:0000313" key="2">
    <source>
        <dbReference type="EMBL" id="OYQ18807.1"/>
    </source>
</evidence>
<dbReference type="OrthoDB" id="8005693at2"/>
<evidence type="ECO:0000313" key="3">
    <source>
        <dbReference type="Proteomes" id="UP000216361"/>
    </source>
</evidence>
<accession>A0A255XPA7</accession>
<evidence type="ECO:0000256" key="1">
    <source>
        <dbReference type="SAM" id="MobiDB-lite"/>
    </source>
</evidence>
<comment type="caution">
    <text evidence="2">The sequence shown here is derived from an EMBL/GenBank/DDBJ whole genome shotgun (WGS) entry which is preliminary data.</text>
</comment>
<protein>
    <recommendedName>
        <fullName evidence="4">Flagellar assembly protein FliX</fullName>
    </recommendedName>
</protein>
<dbReference type="AlphaFoldDB" id="A0A255XPA7"/>
<dbReference type="RefSeq" id="WP_094409071.1">
    <property type="nucleotide sequence ID" value="NZ_BMJZ01000001.1"/>
</dbReference>
<dbReference type="InterPro" id="IPR019704">
    <property type="entry name" value="Flagellar_assmbl_FliX_class2"/>
</dbReference>
<dbReference type="EMBL" id="NOXS01000032">
    <property type="protein sequence ID" value="OYQ18807.1"/>
    <property type="molecule type" value="Genomic_DNA"/>
</dbReference>
<keyword evidence="3" id="KW-1185">Reference proteome</keyword>
<feature type="compositionally biased region" description="Low complexity" evidence="1">
    <location>
        <begin position="36"/>
        <end position="45"/>
    </location>
</feature>